<dbReference type="PANTHER" id="PTHR45436:SF15">
    <property type="entry name" value="SENSOR HISTIDINE KINASE CUSS"/>
    <property type="match status" value="1"/>
</dbReference>
<evidence type="ECO:0000259" key="11">
    <source>
        <dbReference type="PROSITE" id="PS50109"/>
    </source>
</evidence>
<keyword evidence="6" id="KW-0812">Transmembrane</keyword>
<accession>A0ABP9UI11</accession>
<evidence type="ECO:0000256" key="1">
    <source>
        <dbReference type="ARBA" id="ARBA00000085"/>
    </source>
</evidence>
<dbReference type="SUPFAM" id="SSF47384">
    <property type="entry name" value="Homodimeric domain of signal transducing histidine kinase"/>
    <property type="match status" value="1"/>
</dbReference>
<evidence type="ECO:0000256" key="8">
    <source>
        <dbReference type="ARBA" id="ARBA00022989"/>
    </source>
</evidence>
<dbReference type="InterPro" id="IPR050428">
    <property type="entry name" value="TCS_sensor_his_kinase"/>
</dbReference>
<dbReference type="CDD" id="cd00082">
    <property type="entry name" value="HisKA"/>
    <property type="match status" value="1"/>
</dbReference>
<evidence type="ECO:0000256" key="10">
    <source>
        <dbReference type="ARBA" id="ARBA00023136"/>
    </source>
</evidence>
<evidence type="ECO:0000256" key="7">
    <source>
        <dbReference type="ARBA" id="ARBA00022777"/>
    </source>
</evidence>
<keyword evidence="5" id="KW-0808">Transferase</keyword>
<evidence type="ECO:0000313" key="13">
    <source>
        <dbReference type="EMBL" id="GAA5481160.1"/>
    </source>
</evidence>
<dbReference type="InterPro" id="IPR003660">
    <property type="entry name" value="HAMP_dom"/>
</dbReference>
<evidence type="ECO:0000313" key="14">
    <source>
        <dbReference type="Proteomes" id="UP001476282"/>
    </source>
</evidence>
<evidence type="ECO:0000259" key="12">
    <source>
        <dbReference type="PROSITE" id="PS50885"/>
    </source>
</evidence>
<proteinExistence type="predicted"/>
<gene>
    <name evidence="13" type="ORF">Hsar01_00367</name>
</gene>
<reference evidence="13 14" key="1">
    <citation type="submission" date="2024-02" db="EMBL/GenBank/DDBJ databases">
        <title>Haloferula sargassicola NBRC 104335.</title>
        <authorList>
            <person name="Ichikawa N."/>
            <person name="Katano-Makiyama Y."/>
            <person name="Hidaka K."/>
        </authorList>
    </citation>
    <scope>NUCLEOTIDE SEQUENCE [LARGE SCALE GENOMIC DNA]</scope>
    <source>
        <strain evidence="13 14">NBRC 104335</strain>
    </source>
</reference>
<evidence type="ECO:0000256" key="3">
    <source>
        <dbReference type="ARBA" id="ARBA00012438"/>
    </source>
</evidence>
<feature type="domain" description="Histidine kinase" evidence="11">
    <location>
        <begin position="240"/>
        <end position="443"/>
    </location>
</feature>
<evidence type="ECO:0000256" key="5">
    <source>
        <dbReference type="ARBA" id="ARBA00022679"/>
    </source>
</evidence>
<sequence length="443" mass="48060">MKSIRRRLTAGFLAGFGLLWLGAGTTIYYSYRSGLMAGMEAELLNLCRQVRTTVGGPGRGWRAEPPIDPEALGPDVFWQVWDAEGAGVFRSGNLAADLPRLSGDGVERMTLADGTRVMIAGRQFGGGGRRGFGRGAMEVTVARPLDEIRGKLNRLLAGLLAVGAGGVAAGWWCVSLWVRRGLAPLDRIAGQVAAIDVNALNGRFAESGLPAELQPIAGRLDELMERLGESFRRERRFSADLAHEMRTPVAELRTIAESAVKWPDEGGPAAWRDVVASVKRMESVVQAMLQLARVEREAAAAETLGLRDLIEALWADHRALAESRGVTLRLEFPTGFELTGDRGMWSHLLGNLLGNAAEYADAPGEVVVVADSSRVIVSNPARKLKPEEVERLFDRFWRGDEARGESVHCGLGLSLARACAEGMGLRLVARLRDDGWLEMRAGK</sequence>
<keyword evidence="9" id="KW-0902">Two-component regulatory system</keyword>
<keyword evidence="7" id="KW-0418">Kinase</keyword>
<dbReference type="InterPro" id="IPR003594">
    <property type="entry name" value="HATPase_dom"/>
</dbReference>
<evidence type="ECO:0000256" key="6">
    <source>
        <dbReference type="ARBA" id="ARBA00022692"/>
    </source>
</evidence>
<protein>
    <recommendedName>
        <fullName evidence="3">histidine kinase</fullName>
        <ecNumber evidence="3">2.7.13.3</ecNumber>
    </recommendedName>
</protein>
<comment type="catalytic activity">
    <reaction evidence="1">
        <text>ATP + protein L-histidine = ADP + protein N-phospho-L-histidine.</text>
        <dbReference type="EC" id="2.7.13.3"/>
    </reaction>
</comment>
<comment type="subcellular location">
    <subcellularLocation>
        <location evidence="2">Membrane</location>
        <topology evidence="2">Multi-pass membrane protein</topology>
    </subcellularLocation>
</comment>
<dbReference type="InterPro" id="IPR005467">
    <property type="entry name" value="His_kinase_dom"/>
</dbReference>
<evidence type="ECO:0000256" key="4">
    <source>
        <dbReference type="ARBA" id="ARBA00022553"/>
    </source>
</evidence>
<dbReference type="InterPro" id="IPR036890">
    <property type="entry name" value="HATPase_C_sf"/>
</dbReference>
<comment type="caution">
    <text evidence="13">The sequence shown here is derived from an EMBL/GenBank/DDBJ whole genome shotgun (WGS) entry which is preliminary data.</text>
</comment>
<dbReference type="RefSeq" id="WP_353565317.1">
    <property type="nucleotide sequence ID" value="NZ_BAABRI010000002.1"/>
</dbReference>
<dbReference type="InterPro" id="IPR036097">
    <property type="entry name" value="HisK_dim/P_sf"/>
</dbReference>
<dbReference type="Gene3D" id="1.10.287.130">
    <property type="match status" value="1"/>
</dbReference>
<dbReference type="InterPro" id="IPR003661">
    <property type="entry name" value="HisK_dim/P_dom"/>
</dbReference>
<dbReference type="PROSITE" id="PS50885">
    <property type="entry name" value="HAMP"/>
    <property type="match status" value="1"/>
</dbReference>
<dbReference type="EMBL" id="BAABRI010000002">
    <property type="protein sequence ID" value="GAA5481160.1"/>
    <property type="molecule type" value="Genomic_DNA"/>
</dbReference>
<dbReference type="Proteomes" id="UP001476282">
    <property type="component" value="Unassembled WGS sequence"/>
</dbReference>
<keyword evidence="8" id="KW-1133">Transmembrane helix</keyword>
<dbReference type="PROSITE" id="PS50109">
    <property type="entry name" value="HIS_KIN"/>
    <property type="match status" value="1"/>
</dbReference>
<dbReference type="SMART" id="SM00387">
    <property type="entry name" value="HATPase_c"/>
    <property type="match status" value="1"/>
</dbReference>
<evidence type="ECO:0000256" key="2">
    <source>
        <dbReference type="ARBA" id="ARBA00004141"/>
    </source>
</evidence>
<feature type="domain" description="HAMP" evidence="12">
    <location>
        <begin position="179"/>
        <end position="232"/>
    </location>
</feature>
<dbReference type="PANTHER" id="PTHR45436">
    <property type="entry name" value="SENSOR HISTIDINE KINASE YKOH"/>
    <property type="match status" value="1"/>
</dbReference>
<evidence type="ECO:0000256" key="9">
    <source>
        <dbReference type="ARBA" id="ARBA00023012"/>
    </source>
</evidence>
<keyword evidence="10" id="KW-0472">Membrane</keyword>
<dbReference type="Gene3D" id="3.30.565.10">
    <property type="entry name" value="Histidine kinase-like ATPase, C-terminal domain"/>
    <property type="match status" value="1"/>
</dbReference>
<name>A0ABP9UI11_9BACT</name>
<dbReference type="EC" id="2.7.13.3" evidence="3"/>
<dbReference type="Pfam" id="PF00512">
    <property type="entry name" value="HisKA"/>
    <property type="match status" value="1"/>
</dbReference>
<dbReference type="SUPFAM" id="SSF55874">
    <property type="entry name" value="ATPase domain of HSP90 chaperone/DNA topoisomerase II/histidine kinase"/>
    <property type="match status" value="1"/>
</dbReference>
<organism evidence="13 14">
    <name type="scientific">Haloferula sargassicola</name>
    <dbReference type="NCBI Taxonomy" id="490096"/>
    <lineage>
        <taxon>Bacteria</taxon>
        <taxon>Pseudomonadati</taxon>
        <taxon>Verrucomicrobiota</taxon>
        <taxon>Verrucomicrobiia</taxon>
        <taxon>Verrucomicrobiales</taxon>
        <taxon>Verrucomicrobiaceae</taxon>
        <taxon>Haloferula</taxon>
    </lineage>
</organism>
<keyword evidence="14" id="KW-1185">Reference proteome</keyword>
<keyword evidence="4" id="KW-0597">Phosphoprotein</keyword>
<dbReference type="SMART" id="SM00388">
    <property type="entry name" value="HisKA"/>
    <property type="match status" value="1"/>
</dbReference>
<dbReference type="Pfam" id="PF02518">
    <property type="entry name" value="HATPase_c"/>
    <property type="match status" value="1"/>
</dbReference>